<sequence>MLLKKTVEVSVCAIFQYYTRYSKNLKDCFPRKWGIHIKKIIFKL</sequence>
<reference evidence="1" key="2">
    <citation type="journal article" date="2015" name="Data Brief">
        <title>Shoot transcriptome of the giant reed, Arundo donax.</title>
        <authorList>
            <person name="Barrero R.A."/>
            <person name="Guerrero F.D."/>
            <person name="Moolhuijzen P."/>
            <person name="Goolsby J.A."/>
            <person name="Tidwell J."/>
            <person name="Bellgard S.E."/>
            <person name="Bellgard M.I."/>
        </authorList>
    </citation>
    <scope>NUCLEOTIDE SEQUENCE</scope>
    <source>
        <tissue evidence="1">Shoot tissue taken approximately 20 cm above the soil surface</tissue>
    </source>
</reference>
<proteinExistence type="predicted"/>
<accession>A0A0A9DE83</accession>
<name>A0A0A9DE83_ARUDO</name>
<reference evidence="1" key="1">
    <citation type="submission" date="2014-09" db="EMBL/GenBank/DDBJ databases">
        <authorList>
            <person name="Magalhaes I.L.F."/>
            <person name="Oliveira U."/>
            <person name="Santos F.R."/>
            <person name="Vidigal T.H.D.A."/>
            <person name="Brescovit A.D."/>
            <person name="Santos A.J."/>
        </authorList>
    </citation>
    <scope>NUCLEOTIDE SEQUENCE</scope>
    <source>
        <tissue evidence="1">Shoot tissue taken approximately 20 cm above the soil surface</tissue>
    </source>
</reference>
<dbReference type="AlphaFoldDB" id="A0A0A9DE83"/>
<evidence type="ECO:0000313" key="1">
    <source>
        <dbReference type="EMBL" id="JAD82057.1"/>
    </source>
</evidence>
<organism evidence="1">
    <name type="scientific">Arundo donax</name>
    <name type="common">Giant reed</name>
    <name type="synonym">Donax arundinaceus</name>
    <dbReference type="NCBI Taxonomy" id="35708"/>
    <lineage>
        <taxon>Eukaryota</taxon>
        <taxon>Viridiplantae</taxon>
        <taxon>Streptophyta</taxon>
        <taxon>Embryophyta</taxon>
        <taxon>Tracheophyta</taxon>
        <taxon>Spermatophyta</taxon>
        <taxon>Magnoliopsida</taxon>
        <taxon>Liliopsida</taxon>
        <taxon>Poales</taxon>
        <taxon>Poaceae</taxon>
        <taxon>PACMAD clade</taxon>
        <taxon>Arundinoideae</taxon>
        <taxon>Arundineae</taxon>
        <taxon>Arundo</taxon>
    </lineage>
</organism>
<protein>
    <submittedName>
        <fullName evidence="1">Uncharacterized protein</fullName>
    </submittedName>
</protein>
<dbReference type="EMBL" id="GBRH01215838">
    <property type="protein sequence ID" value="JAD82057.1"/>
    <property type="molecule type" value="Transcribed_RNA"/>
</dbReference>